<dbReference type="EMBL" id="CADCXV010000661">
    <property type="protein sequence ID" value="CAB0031932.1"/>
    <property type="molecule type" value="Genomic_DNA"/>
</dbReference>
<name>A0A6H5I3Y5_9HYME</name>
<protein>
    <submittedName>
        <fullName evidence="1">Uncharacterized protein</fullName>
    </submittedName>
</protein>
<dbReference type="Proteomes" id="UP000479190">
    <property type="component" value="Unassembled WGS sequence"/>
</dbReference>
<proteinExistence type="predicted"/>
<gene>
    <name evidence="1" type="ORF">TBRA_LOCUS3886</name>
</gene>
<sequence length="451" mass="50880">MSHLGRAAVVCGRLDKRAAAAASRGCTRVAAAGDRIESELEGRSGAGSETTSFFVDLETGHGRSGGPARTSRAANGWQLYVSESCRGAFNPLRRAHAVRRAGRDRGTGPYRVSLDASNNRSHDANITCRHRRNALYIPSRAEKLSLYLSMILSTHAWNASNGRSRARSREDWRTIREQRVVCAHKNRVARSGISRAALPRRFWAWIVHQEPSKSSRIDDRTPVGGSVSAYKHDTRSWRIFETRGSAPEQKRVWSGRTNKRTAIFILDIIHRRDWMAFRTRATLSPTHESRYLARVKKEERVAQTVTARGLNVAAGKLKSRAQARGSACCCKCLGTTSIITHCHWENRKLQSRGLLDESIESTSTLSTITTITTSEDSERRKKESLQKLEGRWVDSSQVRALLRTLARAVQLRRRARMIYRCTRGATNRPIIERSFACARRECSRTLRRRKS</sequence>
<evidence type="ECO:0000313" key="2">
    <source>
        <dbReference type="Proteomes" id="UP000479190"/>
    </source>
</evidence>
<dbReference type="AlphaFoldDB" id="A0A6H5I3Y5"/>
<evidence type="ECO:0000313" key="1">
    <source>
        <dbReference type="EMBL" id="CAB0031932.1"/>
    </source>
</evidence>
<keyword evidence="2" id="KW-1185">Reference proteome</keyword>
<reference evidence="1 2" key="1">
    <citation type="submission" date="2020-02" db="EMBL/GenBank/DDBJ databases">
        <authorList>
            <person name="Ferguson B K."/>
        </authorList>
    </citation>
    <scope>NUCLEOTIDE SEQUENCE [LARGE SCALE GENOMIC DNA]</scope>
</reference>
<organism evidence="1 2">
    <name type="scientific">Trichogramma brassicae</name>
    <dbReference type="NCBI Taxonomy" id="86971"/>
    <lineage>
        <taxon>Eukaryota</taxon>
        <taxon>Metazoa</taxon>
        <taxon>Ecdysozoa</taxon>
        <taxon>Arthropoda</taxon>
        <taxon>Hexapoda</taxon>
        <taxon>Insecta</taxon>
        <taxon>Pterygota</taxon>
        <taxon>Neoptera</taxon>
        <taxon>Endopterygota</taxon>
        <taxon>Hymenoptera</taxon>
        <taxon>Apocrita</taxon>
        <taxon>Proctotrupomorpha</taxon>
        <taxon>Chalcidoidea</taxon>
        <taxon>Trichogrammatidae</taxon>
        <taxon>Trichogramma</taxon>
    </lineage>
</organism>
<accession>A0A6H5I3Y5</accession>